<dbReference type="Proteomes" id="UP000664293">
    <property type="component" value="Unassembled WGS sequence"/>
</dbReference>
<dbReference type="PANTHER" id="PTHR40980">
    <property type="entry name" value="PLUG DOMAIN-CONTAINING PROTEIN"/>
    <property type="match status" value="1"/>
</dbReference>
<sequence length="981" mass="106891">MEELVVTGIRGSLTQSMDVKRDAKGVVDAISAEDMGKFPDSNLAESLQRVTGVSINRRNGEGNQVTVRGFGPDYNLVTLNGRLMPATSLTQNGGGVQQGRAFDMDNLAAESVRALEVYKSSRADIASGGMGATINIKTLRPLDNPGTKASFGVKTLNDTTARVGDDFTPEASGVFSWTDETDTFGVSLTGSYQDRNSGASGAYINNWNVAAYDGSIPQSPGAGSGDPINIENAPAVGDLRSLHTDLRYIHSDRERTRVNSQLTLQWRPADNLTGTVDYTYAKQDIYENRAELSAWMDTYKSDLVFDDAVVSTPVLYWEERREQNPRDVGLALQQQNQQNKLESVGLNLEWQPNEQLDLAFDAHKSESSSLPSASFGNWINIGLGANVSAGQGIDFTKSGLPVLMLDFDDSVAGNGNGVLDKEEIGSTVRQISNDRAYSDFTQVRFDGTFTLDDQHSIDFGIESRDMEQNLQSSFYQELLAGGWGVANPGDVPDEYLQPLNYASLFDGYSVNPTGEAGEFFDRVSDGEAAPLMNGYIGDAAVIGKHLSEAVGLPWAVNPTDNLNRTIEEKVFAAYAQYNYSGEFYNKPIDVVFGLRHERTDVSSTDLANIPTDVVWQSNNDFQIPAGAVASLYAEEAEYDHWLPNLDVKMDLSEDLVGRFSYSQSIARSRFDNMGSAATGLSGPSSPTNLSGSILGGAGAGNPGILPLESDNYDLSVEWYYGESSYASIGYFRKDVDNFIGTSAVDMNLYGLTDPTSGPREQQAVADLAALGEPLNDTTLFSMVAANMLGVSFYDYTAEEFENLVDVTGNPEDDLMIFRVSRPMNTEKATIDGWEMGVQHFFGETGFGAQANYTIVDGDVGYDVGRDPDIDGGAQFALSGLSDTANLSLIYENHGISARIAYNWRDTFLSGIEDGGKRPRFIEDYSQVDLSVGYEVNDNLKLAFEGVNLLGEDSREYARTKAQLLRTEMLGPRYALSARYSF</sequence>
<evidence type="ECO:0000313" key="8">
    <source>
        <dbReference type="Proteomes" id="UP000664293"/>
    </source>
</evidence>
<dbReference type="InterPro" id="IPR010104">
    <property type="entry name" value="TonB_rcpt_bac"/>
</dbReference>
<feature type="domain" description="TonB-dependent receptor plug" evidence="6">
    <location>
        <begin position="20"/>
        <end position="132"/>
    </location>
</feature>
<dbReference type="PANTHER" id="PTHR40980:SF3">
    <property type="entry name" value="TONB-DEPENDENT RECEPTOR-LIKE BETA-BARREL DOMAIN-CONTAINING PROTEIN"/>
    <property type="match status" value="1"/>
</dbReference>
<reference evidence="7 8" key="1">
    <citation type="submission" date="2020-12" db="EMBL/GenBank/DDBJ databases">
        <title>Oil enriched cultivation method for isolating marine PHA-producing bacteria.</title>
        <authorList>
            <person name="Zheng W."/>
            <person name="Yu S."/>
            <person name="Huang Y."/>
        </authorList>
    </citation>
    <scope>NUCLEOTIDE SEQUENCE [LARGE SCALE GENOMIC DNA]</scope>
    <source>
        <strain evidence="7 8">SN0-2</strain>
    </source>
</reference>
<keyword evidence="7" id="KW-0675">Receptor</keyword>
<accession>A0ABS3E6S0</accession>
<evidence type="ECO:0000259" key="5">
    <source>
        <dbReference type="Pfam" id="PF00593"/>
    </source>
</evidence>
<dbReference type="Pfam" id="PF07715">
    <property type="entry name" value="Plug"/>
    <property type="match status" value="1"/>
</dbReference>
<keyword evidence="3" id="KW-0998">Cell outer membrane</keyword>
<dbReference type="InterPro" id="IPR000531">
    <property type="entry name" value="Beta-barrel_TonB"/>
</dbReference>
<organism evidence="7 8">
    <name type="scientific">Microbulbifer salipaludis</name>
    <dbReference type="NCBI Taxonomy" id="187980"/>
    <lineage>
        <taxon>Bacteria</taxon>
        <taxon>Pseudomonadati</taxon>
        <taxon>Pseudomonadota</taxon>
        <taxon>Gammaproteobacteria</taxon>
        <taxon>Cellvibrionales</taxon>
        <taxon>Microbulbiferaceae</taxon>
        <taxon>Microbulbifer</taxon>
    </lineage>
</organism>
<dbReference type="SUPFAM" id="SSF56935">
    <property type="entry name" value="Porins"/>
    <property type="match status" value="1"/>
</dbReference>
<evidence type="ECO:0000259" key="6">
    <source>
        <dbReference type="Pfam" id="PF07715"/>
    </source>
</evidence>
<dbReference type="InterPro" id="IPR037066">
    <property type="entry name" value="Plug_dom_sf"/>
</dbReference>
<name>A0ABS3E6S0_9GAMM</name>
<feature type="domain" description="TonB-dependent receptor-like beta-barrel" evidence="5">
    <location>
        <begin position="426"/>
        <end position="948"/>
    </location>
</feature>
<dbReference type="EMBL" id="JAEKJR010000002">
    <property type="protein sequence ID" value="MBN8430981.1"/>
    <property type="molecule type" value="Genomic_DNA"/>
</dbReference>
<evidence type="ECO:0000256" key="4">
    <source>
        <dbReference type="RuleBase" id="RU003357"/>
    </source>
</evidence>
<comment type="similarity">
    <text evidence="4">Belongs to the TonB-dependent receptor family.</text>
</comment>
<proteinExistence type="inferred from homology"/>
<keyword evidence="2 4" id="KW-0472">Membrane</keyword>
<dbReference type="InterPro" id="IPR036942">
    <property type="entry name" value="Beta-barrel_TonB_sf"/>
</dbReference>
<dbReference type="Gene3D" id="2.170.130.10">
    <property type="entry name" value="TonB-dependent receptor, plug domain"/>
    <property type="match status" value="1"/>
</dbReference>
<keyword evidence="8" id="KW-1185">Reference proteome</keyword>
<dbReference type="Pfam" id="PF00593">
    <property type="entry name" value="TonB_dep_Rec_b-barrel"/>
    <property type="match status" value="1"/>
</dbReference>
<evidence type="ECO:0000256" key="2">
    <source>
        <dbReference type="ARBA" id="ARBA00023136"/>
    </source>
</evidence>
<evidence type="ECO:0000256" key="1">
    <source>
        <dbReference type="ARBA" id="ARBA00004442"/>
    </source>
</evidence>
<evidence type="ECO:0000313" key="7">
    <source>
        <dbReference type="EMBL" id="MBN8430981.1"/>
    </source>
</evidence>
<dbReference type="NCBIfam" id="TIGR01782">
    <property type="entry name" value="TonB-Xanth-Caul"/>
    <property type="match status" value="1"/>
</dbReference>
<protein>
    <submittedName>
        <fullName evidence="7">TonB-dependent receptor</fullName>
    </submittedName>
</protein>
<keyword evidence="4" id="KW-0798">TonB box</keyword>
<dbReference type="Gene3D" id="2.40.170.20">
    <property type="entry name" value="TonB-dependent receptor, beta-barrel domain"/>
    <property type="match status" value="1"/>
</dbReference>
<dbReference type="InterPro" id="IPR012910">
    <property type="entry name" value="Plug_dom"/>
</dbReference>
<comment type="caution">
    <text evidence="7">The sequence shown here is derived from an EMBL/GenBank/DDBJ whole genome shotgun (WGS) entry which is preliminary data.</text>
</comment>
<gene>
    <name evidence="7" type="ORF">JF535_08975</name>
</gene>
<evidence type="ECO:0000256" key="3">
    <source>
        <dbReference type="ARBA" id="ARBA00023237"/>
    </source>
</evidence>
<comment type="subcellular location">
    <subcellularLocation>
        <location evidence="1 4">Cell outer membrane</location>
    </subcellularLocation>
</comment>
<dbReference type="RefSeq" id="WP_207001347.1">
    <property type="nucleotide sequence ID" value="NZ_JAEKJR010000002.1"/>
</dbReference>